<accession>A0A8S0U8A7</accession>
<evidence type="ECO:0000256" key="3">
    <source>
        <dbReference type="ARBA" id="ARBA00022449"/>
    </source>
</evidence>
<dbReference type="PANTHER" id="PTHR31503">
    <property type="entry name" value="VACUOLAR CALCIUM ION TRANSPORTER"/>
    <property type="match status" value="1"/>
</dbReference>
<evidence type="ECO:0000313" key="12">
    <source>
        <dbReference type="EMBL" id="CAA3015373.1"/>
    </source>
</evidence>
<dbReference type="CDD" id="cd00051">
    <property type="entry name" value="EFh"/>
    <property type="match status" value="1"/>
</dbReference>
<name>A0A8S0U8A7_OLEEU</name>
<dbReference type="EMBL" id="CACTIH010007546">
    <property type="protein sequence ID" value="CAA3015373.1"/>
    <property type="molecule type" value="Genomic_DNA"/>
</dbReference>
<evidence type="ECO:0000259" key="11">
    <source>
        <dbReference type="PROSITE" id="PS50222"/>
    </source>
</evidence>
<dbReference type="Proteomes" id="UP000594638">
    <property type="component" value="Unassembled WGS sequence"/>
</dbReference>
<evidence type="ECO:0000256" key="5">
    <source>
        <dbReference type="ARBA" id="ARBA00022837"/>
    </source>
</evidence>
<dbReference type="Gene3D" id="1.10.238.10">
    <property type="entry name" value="EF-hand"/>
    <property type="match status" value="2"/>
</dbReference>
<feature type="transmembrane region" description="Helical" evidence="9">
    <location>
        <begin position="589"/>
        <end position="609"/>
    </location>
</feature>
<dbReference type="OrthoDB" id="26525at2759"/>
<feature type="transmembrane region" description="Helical" evidence="9">
    <location>
        <begin position="146"/>
        <end position="170"/>
    </location>
</feature>
<feature type="transmembrane region" description="Helical" evidence="9">
    <location>
        <begin position="630"/>
        <end position="650"/>
    </location>
</feature>
<keyword evidence="2" id="KW-0813">Transport</keyword>
<evidence type="ECO:0000256" key="7">
    <source>
        <dbReference type="ARBA" id="ARBA00023065"/>
    </source>
</evidence>
<dbReference type="SUPFAM" id="SSF47473">
    <property type="entry name" value="EF-hand"/>
    <property type="match status" value="1"/>
</dbReference>
<feature type="transmembrane region" description="Helical" evidence="9">
    <location>
        <begin position="242"/>
        <end position="261"/>
    </location>
</feature>
<keyword evidence="8 9" id="KW-0472">Membrane</keyword>
<feature type="chain" id="PRO_5035891382" evidence="10">
    <location>
        <begin position="22"/>
        <end position="708"/>
    </location>
</feature>
<feature type="transmembrane region" description="Helical" evidence="9">
    <location>
        <begin position="688"/>
        <end position="707"/>
    </location>
</feature>
<keyword evidence="10" id="KW-0732">Signal</keyword>
<evidence type="ECO:0000256" key="10">
    <source>
        <dbReference type="SAM" id="SignalP"/>
    </source>
</evidence>
<dbReference type="Gramene" id="OE9A044065T2">
    <property type="protein sequence ID" value="OE9A044065C2"/>
    <property type="gene ID" value="OE9A044065"/>
</dbReference>
<feature type="domain" description="EF-hand" evidence="11">
    <location>
        <begin position="344"/>
        <end position="379"/>
    </location>
</feature>
<dbReference type="AlphaFoldDB" id="A0A8S0U8A7"/>
<evidence type="ECO:0000256" key="4">
    <source>
        <dbReference type="ARBA" id="ARBA00022692"/>
    </source>
</evidence>
<feature type="domain" description="EF-hand" evidence="11">
    <location>
        <begin position="304"/>
        <end position="339"/>
    </location>
</feature>
<dbReference type="GO" id="GO:0006874">
    <property type="term" value="P:intracellular calcium ion homeostasis"/>
    <property type="evidence" value="ECO:0007669"/>
    <property type="project" value="TreeGrafter"/>
</dbReference>
<dbReference type="PROSITE" id="PS50222">
    <property type="entry name" value="EF_HAND_2"/>
    <property type="match status" value="4"/>
</dbReference>
<dbReference type="GO" id="GO:0015369">
    <property type="term" value="F:calcium:proton antiporter activity"/>
    <property type="evidence" value="ECO:0007669"/>
    <property type="project" value="TreeGrafter"/>
</dbReference>
<dbReference type="PROSITE" id="PS00018">
    <property type="entry name" value="EF_HAND_1"/>
    <property type="match status" value="4"/>
</dbReference>
<keyword evidence="13" id="KW-1185">Reference proteome</keyword>
<feature type="transmembrane region" description="Helical" evidence="9">
    <location>
        <begin position="111"/>
        <end position="134"/>
    </location>
</feature>
<protein>
    <submittedName>
        <fullName evidence="12">Sodium calcium exchanger NCL2-like</fullName>
    </submittedName>
</protein>
<dbReference type="Pfam" id="PF13499">
    <property type="entry name" value="EF-hand_7"/>
    <property type="match status" value="2"/>
</dbReference>
<comment type="subcellular location">
    <subcellularLocation>
        <location evidence="1">Endomembrane system</location>
        <topology evidence="1">Multi-pass membrane protein</topology>
    </subcellularLocation>
</comment>
<dbReference type="InterPro" id="IPR002048">
    <property type="entry name" value="EF_hand_dom"/>
</dbReference>
<feature type="transmembrane region" description="Helical" evidence="9">
    <location>
        <begin position="656"/>
        <end position="676"/>
    </location>
</feature>
<organism evidence="12 13">
    <name type="scientific">Olea europaea subsp. europaea</name>
    <dbReference type="NCBI Taxonomy" id="158383"/>
    <lineage>
        <taxon>Eukaryota</taxon>
        <taxon>Viridiplantae</taxon>
        <taxon>Streptophyta</taxon>
        <taxon>Embryophyta</taxon>
        <taxon>Tracheophyta</taxon>
        <taxon>Spermatophyta</taxon>
        <taxon>Magnoliopsida</taxon>
        <taxon>eudicotyledons</taxon>
        <taxon>Gunneridae</taxon>
        <taxon>Pentapetalae</taxon>
        <taxon>asterids</taxon>
        <taxon>lamiids</taxon>
        <taxon>Lamiales</taxon>
        <taxon>Oleaceae</taxon>
        <taxon>Oleeae</taxon>
        <taxon>Olea</taxon>
    </lineage>
</organism>
<evidence type="ECO:0000256" key="8">
    <source>
        <dbReference type="ARBA" id="ARBA00023136"/>
    </source>
</evidence>
<dbReference type="GO" id="GO:0005509">
    <property type="term" value="F:calcium ion binding"/>
    <property type="evidence" value="ECO:0007669"/>
    <property type="project" value="InterPro"/>
</dbReference>
<evidence type="ECO:0000313" key="13">
    <source>
        <dbReference type="Proteomes" id="UP000594638"/>
    </source>
</evidence>
<dbReference type="SMART" id="SM00054">
    <property type="entry name" value="EFh"/>
    <property type="match status" value="4"/>
</dbReference>
<dbReference type="PANTHER" id="PTHR31503:SF79">
    <property type="entry name" value="CALCIUM-BINDING EF-HAND PROTEIN"/>
    <property type="match status" value="1"/>
</dbReference>
<evidence type="ECO:0000256" key="2">
    <source>
        <dbReference type="ARBA" id="ARBA00022448"/>
    </source>
</evidence>
<feature type="signal peptide" evidence="10">
    <location>
        <begin position="1"/>
        <end position="21"/>
    </location>
</feature>
<keyword evidence="3" id="KW-0050">Antiport</keyword>
<keyword evidence="6 9" id="KW-1133">Transmembrane helix</keyword>
<keyword evidence="5" id="KW-0106">Calcium</keyword>
<keyword evidence="4 9" id="KW-0812">Transmembrane</keyword>
<dbReference type="InterPro" id="IPR004837">
    <property type="entry name" value="NaCa_Exmemb"/>
</dbReference>
<evidence type="ECO:0000256" key="6">
    <source>
        <dbReference type="ARBA" id="ARBA00022989"/>
    </source>
</evidence>
<dbReference type="GO" id="GO:0012505">
    <property type="term" value="C:endomembrane system"/>
    <property type="evidence" value="ECO:0007669"/>
    <property type="project" value="UniProtKB-SubCell"/>
</dbReference>
<dbReference type="InterPro" id="IPR018247">
    <property type="entry name" value="EF_Hand_1_Ca_BS"/>
</dbReference>
<gene>
    <name evidence="12" type="ORF">OLEA9_A044065</name>
</gene>
<reference evidence="12 13" key="1">
    <citation type="submission" date="2019-12" db="EMBL/GenBank/DDBJ databases">
        <authorList>
            <person name="Alioto T."/>
            <person name="Alioto T."/>
            <person name="Gomez Garrido J."/>
        </authorList>
    </citation>
    <scope>NUCLEOTIDE SEQUENCE [LARGE SCALE GENOMIC DNA]</scope>
</reference>
<sequence>MKSLYLAIFLLFILSPAGVRCRPLRDGSSLVSDGVNDRSEEEDSSFIRLKSMDYGAEEGEDCKQMYGFLPCSKSSLGHLFLIIVYEYLLFHGESYVASGGERIFKILGPGVFGASIFQVIGSLPEALILLASGLLNGKETAQECVITGVGLLAGSTILLLTLVWGTCVILGGHHYSNQSGPNSSYHKEQNHVEKLLSKSNGYGVVTDLETCHTAWIMLGSVIPLIMIQIPRIFNLPYLGERIVILTTLLVSVIFLLCYFFYQFFEPWIQKRHLSYIKHEHLVLDVLKHVQNRTMGSLLTDNGSPNVSVIRRLFYETDCDGDKFISFPELQEFLQEIRSENILLDNDNETTEMMKEFDNDNDNKITIDEFVNGMKKWLDEAKGTLNKRYHSIKSMKGLYQVLKPWIEKKRAERETMRILIPKLLEHLQSIAYGGLLTEDGAPDISAIKRLFKEIDLDKDDTISYHELRKLMTNMRSGILPYDADAAASKIMKELDMSGDHLIDEEEFVTGLSKWLKTTSNPYASSEKSEEDDYKETWEQTDKLIEDKFTDKSPLAWTKAITLLVLGIVILGLLAEPLIDSVRNLSKTANVSSFHIAFIFVPLATNARITISLVTEARRKKPKLSSLTFSEIYSTVFMNNILGLAVLLSLIYFRGLAWNFSAEVLMVLVVSVIMGCLASFRKVFPVWTSFLAYLLYPMSLVLVYVLGHFK</sequence>
<dbReference type="Pfam" id="PF01699">
    <property type="entry name" value="Na_Ca_ex"/>
    <property type="match status" value="1"/>
</dbReference>
<comment type="caution">
    <text evidence="12">The sequence shown here is derived from an EMBL/GenBank/DDBJ whole genome shotgun (WGS) entry which is preliminary data.</text>
</comment>
<feature type="transmembrane region" description="Helical" evidence="9">
    <location>
        <begin position="213"/>
        <end position="230"/>
    </location>
</feature>
<dbReference type="InterPro" id="IPR011992">
    <property type="entry name" value="EF-hand-dom_pair"/>
</dbReference>
<feature type="domain" description="EF-hand" evidence="11">
    <location>
        <begin position="441"/>
        <end position="476"/>
    </location>
</feature>
<feature type="domain" description="EF-hand" evidence="11">
    <location>
        <begin position="481"/>
        <end position="516"/>
    </location>
</feature>
<feature type="transmembrane region" description="Helical" evidence="9">
    <location>
        <begin position="558"/>
        <end position="577"/>
    </location>
</feature>
<dbReference type="GO" id="GO:0016020">
    <property type="term" value="C:membrane"/>
    <property type="evidence" value="ECO:0007669"/>
    <property type="project" value="InterPro"/>
</dbReference>
<proteinExistence type="predicted"/>
<evidence type="ECO:0000256" key="1">
    <source>
        <dbReference type="ARBA" id="ARBA00004127"/>
    </source>
</evidence>
<dbReference type="InterPro" id="IPR004713">
    <property type="entry name" value="CaH_exchang"/>
</dbReference>
<evidence type="ECO:0000256" key="9">
    <source>
        <dbReference type="SAM" id="Phobius"/>
    </source>
</evidence>
<keyword evidence="7" id="KW-0406">Ion transport</keyword>